<accession>A0ABQ9ZQT7</accession>
<name>A0ABQ9ZQT7_9CRUS</name>
<proteinExistence type="predicted"/>
<comment type="caution">
    <text evidence="1">The sequence shown here is derived from an EMBL/GenBank/DDBJ whole genome shotgun (WGS) entry which is preliminary data.</text>
</comment>
<organism evidence="1 2">
    <name type="scientific">Daphnia magna</name>
    <dbReference type="NCBI Taxonomy" id="35525"/>
    <lineage>
        <taxon>Eukaryota</taxon>
        <taxon>Metazoa</taxon>
        <taxon>Ecdysozoa</taxon>
        <taxon>Arthropoda</taxon>
        <taxon>Crustacea</taxon>
        <taxon>Branchiopoda</taxon>
        <taxon>Diplostraca</taxon>
        <taxon>Cladocera</taxon>
        <taxon>Anomopoda</taxon>
        <taxon>Daphniidae</taxon>
        <taxon>Daphnia</taxon>
    </lineage>
</organism>
<evidence type="ECO:0000313" key="2">
    <source>
        <dbReference type="Proteomes" id="UP001234178"/>
    </source>
</evidence>
<protein>
    <submittedName>
        <fullName evidence="1">Uncharacterized protein</fullName>
    </submittedName>
</protein>
<dbReference type="EMBL" id="JAOYFB010000004">
    <property type="protein sequence ID" value="KAK4014814.1"/>
    <property type="molecule type" value="Genomic_DNA"/>
</dbReference>
<sequence>MLIFNRDLNPRSLDPYVNVLPQSYNTCKKFIQNSKLPTSGLELHQRKFNRTLEFSLQQLHINGHLSSVKGPILKGKITTSKVAVNQGRGRHCLN</sequence>
<gene>
    <name evidence="1" type="ORF">OUZ56_027323</name>
</gene>
<reference evidence="1 2" key="1">
    <citation type="journal article" date="2023" name="Nucleic Acids Res.">
        <title>The hologenome of Daphnia magna reveals possible DNA methylation and microbiome-mediated evolution of the host genome.</title>
        <authorList>
            <person name="Chaturvedi A."/>
            <person name="Li X."/>
            <person name="Dhandapani V."/>
            <person name="Marshall H."/>
            <person name="Kissane S."/>
            <person name="Cuenca-Cambronero M."/>
            <person name="Asole G."/>
            <person name="Calvet F."/>
            <person name="Ruiz-Romero M."/>
            <person name="Marangio P."/>
            <person name="Guigo R."/>
            <person name="Rago D."/>
            <person name="Mirbahai L."/>
            <person name="Eastwood N."/>
            <person name="Colbourne J.K."/>
            <person name="Zhou J."/>
            <person name="Mallon E."/>
            <person name="Orsini L."/>
        </authorList>
    </citation>
    <scope>NUCLEOTIDE SEQUENCE [LARGE SCALE GENOMIC DNA]</scope>
    <source>
        <strain evidence="1">LRV0_1</strain>
    </source>
</reference>
<evidence type="ECO:0000313" key="1">
    <source>
        <dbReference type="EMBL" id="KAK4014814.1"/>
    </source>
</evidence>
<dbReference type="Proteomes" id="UP001234178">
    <property type="component" value="Unassembled WGS sequence"/>
</dbReference>
<keyword evidence="2" id="KW-1185">Reference proteome</keyword>